<dbReference type="PROSITE" id="PS00100">
    <property type="entry name" value="CAT"/>
    <property type="match status" value="1"/>
</dbReference>
<keyword evidence="13" id="KW-1185">Reference proteome</keyword>
<evidence type="ECO:0000313" key="13">
    <source>
        <dbReference type="Proteomes" id="UP000192940"/>
    </source>
</evidence>
<dbReference type="Pfam" id="PF00302">
    <property type="entry name" value="CAT"/>
    <property type="match status" value="1"/>
</dbReference>
<dbReference type="SMART" id="SM01059">
    <property type="entry name" value="CAT"/>
    <property type="match status" value="1"/>
</dbReference>
<dbReference type="EC" id="2.3.1.28" evidence="4 10"/>
<comment type="catalytic activity">
    <reaction evidence="10">
        <text>chloramphenicol + acetyl-CoA = chloramphenicol 3-acetate + CoA</text>
        <dbReference type="Rhea" id="RHEA:18421"/>
        <dbReference type="ChEBI" id="CHEBI:16730"/>
        <dbReference type="ChEBI" id="CHEBI:17698"/>
        <dbReference type="ChEBI" id="CHEBI:57287"/>
        <dbReference type="ChEBI" id="CHEBI:57288"/>
        <dbReference type="EC" id="2.3.1.28"/>
    </reaction>
</comment>
<feature type="active site" description="Proton acceptor" evidence="9">
    <location>
        <position position="190"/>
    </location>
</feature>
<dbReference type="Gene3D" id="3.30.559.10">
    <property type="entry name" value="Chloramphenicol acetyltransferase-like domain"/>
    <property type="match status" value="1"/>
</dbReference>
<dbReference type="SUPFAM" id="SSF52777">
    <property type="entry name" value="CoA-dependent acyltransferases"/>
    <property type="match status" value="1"/>
</dbReference>
<evidence type="ECO:0000256" key="6">
    <source>
        <dbReference type="ARBA" id="ARBA00022679"/>
    </source>
</evidence>
<evidence type="ECO:0000256" key="7">
    <source>
        <dbReference type="ARBA" id="ARBA00023251"/>
    </source>
</evidence>
<dbReference type="Proteomes" id="UP000192940">
    <property type="component" value="Chromosome I"/>
</dbReference>
<sequence>MNFNLIDMESWNRKPYFEHYLNQVRCTFSITANIDITSLLVTLRAQDIKLYPTFIYMITKVVNAHVEFRTCFNEENELGYWDRMTPSFTIFHNDDKSFSSIWTEFFDDFQTFYNNYEKDLKQYGDVKGIVAKNNVPMNSFPISSIPWVNFTGFNINVFNDGKYLLPIVTGGKYFCQDGRTLLPVSLQVHHAVCDGYHASQFMNELQQLANNYDEWLQLS</sequence>
<dbReference type="PANTHER" id="PTHR38474">
    <property type="entry name" value="SLR0299 PROTEIN"/>
    <property type="match status" value="1"/>
</dbReference>
<dbReference type="GO" id="GO:0008811">
    <property type="term" value="F:chloramphenicol O-acetyltransferase activity"/>
    <property type="evidence" value="ECO:0007669"/>
    <property type="project" value="UniProtKB-EC"/>
</dbReference>
<dbReference type="PIRSF" id="PIRSF000440">
    <property type="entry name" value="CAT"/>
    <property type="match status" value="1"/>
</dbReference>
<evidence type="ECO:0000313" key="12">
    <source>
        <dbReference type="EMBL" id="SMF69562.1"/>
    </source>
</evidence>
<organism evidence="12 13">
    <name type="scientific">Paenibacillus uliginis N3/975</name>
    <dbReference type="NCBI Taxonomy" id="1313296"/>
    <lineage>
        <taxon>Bacteria</taxon>
        <taxon>Bacillati</taxon>
        <taxon>Bacillota</taxon>
        <taxon>Bacilli</taxon>
        <taxon>Bacillales</taxon>
        <taxon>Paenibacillaceae</taxon>
        <taxon>Paenibacillus</taxon>
    </lineage>
</organism>
<dbReference type="InterPro" id="IPR018372">
    <property type="entry name" value="Chloramphenicol_AcTrfase_AS"/>
</dbReference>
<evidence type="ECO:0000256" key="11">
    <source>
        <dbReference type="RuleBase" id="RU004156"/>
    </source>
</evidence>
<comment type="similarity">
    <text evidence="2 11">Belongs to the chloramphenicol acetyltransferase family.</text>
</comment>
<name>A0A1X7GGY6_9BACL</name>
<dbReference type="NCBIfam" id="NF000491">
    <property type="entry name" value="chloram_CatA"/>
    <property type="match status" value="1"/>
</dbReference>
<evidence type="ECO:0000256" key="2">
    <source>
        <dbReference type="ARBA" id="ARBA00010571"/>
    </source>
</evidence>
<dbReference type="RefSeq" id="WP_208917679.1">
    <property type="nucleotide sequence ID" value="NZ_LT840184.1"/>
</dbReference>
<evidence type="ECO:0000256" key="10">
    <source>
        <dbReference type="RuleBase" id="RU000503"/>
    </source>
</evidence>
<accession>A0A1X7GGY6</accession>
<evidence type="ECO:0000256" key="8">
    <source>
        <dbReference type="ARBA" id="ARBA00023315"/>
    </source>
</evidence>
<evidence type="ECO:0000256" key="1">
    <source>
        <dbReference type="ARBA" id="ARBA00002150"/>
    </source>
</evidence>
<dbReference type="GO" id="GO:0046677">
    <property type="term" value="P:response to antibiotic"/>
    <property type="evidence" value="ECO:0007669"/>
    <property type="project" value="UniProtKB-KW"/>
</dbReference>
<dbReference type="InterPro" id="IPR001707">
    <property type="entry name" value="Cmp_AcTrfase"/>
</dbReference>
<dbReference type="PANTHER" id="PTHR38474:SF2">
    <property type="entry name" value="CHLORAMPHENICOL ACETYLTRANSFERASE"/>
    <property type="match status" value="1"/>
</dbReference>
<dbReference type="STRING" id="1313296.SAMN05661091_0586"/>
<evidence type="ECO:0000256" key="3">
    <source>
        <dbReference type="ARBA" id="ARBA00011233"/>
    </source>
</evidence>
<reference evidence="12 13" key="1">
    <citation type="submission" date="2017-04" db="EMBL/GenBank/DDBJ databases">
        <authorList>
            <person name="Afonso C.L."/>
            <person name="Miller P.J."/>
            <person name="Scott M.A."/>
            <person name="Spackman E."/>
            <person name="Goraichik I."/>
            <person name="Dimitrov K.M."/>
            <person name="Suarez D.L."/>
            <person name="Swayne D.E."/>
        </authorList>
    </citation>
    <scope>NUCLEOTIDE SEQUENCE [LARGE SCALE GENOMIC DNA]</scope>
    <source>
        <strain evidence="12 13">N3/975</strain>
    </source>
</reference>
<comment type="function">
    <text evidence="1 10">This enzyme is an effector of chloramphenicol resistance in bacteria.</text>
</comment>
<comment type="subunit">
    <text evidence="3">Homotrimer.</text>
</comment>
<protein>
    <recommendedName>
        <fullName evidence="5 10">Chloramphenicol acetyltransferase</fullName>
        <ecNumber evidence="4 10">2.3.1.28</ecNumber>
    </recommendedName>
</protein>
<gene>
    <name evidence="12" type="ORF">SAMN05661091_0586</name>
</gene>
<evidence type="ECO:0000256" key="4">
    <source>
        <dbReference type="ARBA" id="ARBA00013235"/>
    </source>
</evidence>
<keyword evidence="6 10" id="KW-0808">Transferase</keyword>
<proteinExistence type="inferred from homology"/>
<dbReference type="AlphaFoldDB" id="A0A1X7GGY6"/>
<evidence type="ECO:0000256" key="9">
    <source>
        <dbReference type="PIRSR" id="PIRSR000440-1"/>
    </source>
</evidence>
<keyword evidence="7 10" id="KW-0046">Antibiotic resistance</keyword>
<keyword evidence="8 10" id="KW-0012">Acyltransferase</keyword>
<dbReference type="InterPro" id="IPR023213">
    <property type="entry name" value="CAT-like_dom_sf"/>
</dbReference>
<dbReference type="EMBL" id="LT840184">
    <property type="protein sequence ID" value="SMF69562.1"/>
    <property type="molecule type" value="Genomic_DNA"/>
</dbReference>
<evidence type="ECO:0000256" key="5">
    <source>
        <dbReference type="ARBA" id="ARBA00020291"/>
    </source>
</evidence>